<keyword evidence="7" id="KW-0349">Heme</keyword>
<keyword evidence="5 7" id="KW-0408">Iron</keyword>
<evidence type="ECO:0000256" key="1">
    <source>
        <dbReference type="ARBA" id="ARBA00001971"/>
    </source>
</evidence>
<dbReference type="InterPro" id="IPR001128">
    <property type="entry name" value="Cyt_P450"/>
</dbReference>
<keyword evidence="4" id="KW-0560">Oxidoreductase</keyword>
<protein>
    <recommendedName>
        <fullName evidence="10">Cytochrome P450</fullName>
    </recommendedName>
</protein>
<dbReference type="PRINTS" id="PR00385">
    <property type="entry name" value="P450"/>
</dbReference>
<dbReference type="GO" id="GO:0020037">
    <property type="term" value="F:heme binding"/>
    <property type="evidence" value="ECO:0007669"/>
    <property type="project" value="InterPro"/>
</dbReference>
<organism evidence="8 9">
    <name type="scientific">Exophiala mesophila</name>
    <name type="common">Black yeast-like fungus</name>
    <dbReference type="NCBI Taxonomy" id="212818"/>
    <lineage>
        <taxon>Eukaryota</taxon>
        <taxon>Fungi</taxon>
        <taxon>Dikarya</taxon>
        <taxon>Ascomycota</taxon>
        <taxon>Pezizomycotina</taxon>
        <taxon>Eurotiomycetes</taxon>
        <taxon>Chaetothyriomycetidae</taxon>
        <taxon>Chaetothyriales</taxon>
        <taxon>Herpotrichiellaceae</taxon>
        <taxon>Exophiala</taxon>
    </lineage>
</organism>
<dbReference type="CDD" id="cd11061">
    <property type="entry name" value="CYP67-like"/>
    <property type="match status" value="1"/>
</dbReference>
<reference evidence="8 9" key="1">
    <citation type="submission" date="2017-03" db="EMBL/GenBank/DDBJ databases">
        <title>Genomes of endolithic fungi from Antarctica.</title>
        <authorList>
            <person name="Coleine C."/>
            <person name="Masonjones S."/>
            <person name="Stajich J.E."/>
        </authorList>
    </citation>
    <scope>NUCLEOTIDE SEQUENCE [LARGE SCALE GENOMIC DNA]</scope>
    <source>
        <strain evidence="8 9">CCFEE 6314</strain>
    </source>
</reference>
<dbReference type="VEuPathDB" id="FungiDB:PV10_04027"/>
<dbReference type="Gene3D" id="1.10.630.10">
    <property type="entry name" value="Cytochrome P450"/>
    <property type="match status" value="1"/>
</dbReference>
<comment type="similarity">
    <text evidence="2">Belongs to the cytochrome P450 family.</text>
</comment>
<evidence type="ECO:0008006" key="10">
    <source>
        <dbReference type="Google" id="ProtNLM"/>
    </source>
</evidence>
<dbReference type="GO" id="GO:0016705">
    <property type="term" value="F:oxidoreductase activity, acting on paired donors, with incorporation or reduction of molecular oxygen"/>
    <property type="evidence" value="ECO:0007669"/>
    <property type="project" value="InterPro"/>
</dbReference>
<dbReference type="OrthoDB" id="1470350at2759"/>
<dbReference type="PRINTS" id="PR00463">
    <property type="entry name" value="EP450I"/>
</dbReference>
<dbReference type="SUPFAM" id="SSF48264">
    <property type="entry name" value="Cytochrome P450"/>
    <property type="match status" value="1"/>
</dbReference>
<name>A0A438NF47_EXOME</name>
<evidence type="ECO:0000256" key="2">
    <source>
        <dbReference type="ARBA" id="ARBA00010617"/>
    </source>
</evidence>
<comment type="cofactor">
    <cofactor evidence="1 7">
        <name>heme</name>
        <dbReference type="ChEBI" id="CHEBI:30413"/>
    </cofactor>
</comment>
<dbReference type="Proteomes" id="UP000288859">
    <property type="component" value="Unassembled WGS sequence"/>
</dbReference>
<accession>A0A438NF47</accession>
<dbReference type="GO" id="GO:0004497">
    <property type="term" value="F:monooxygenase activity"/>
    <property type="evidence" value="ECO:0007669"/>
    <property type="project" value="UniProtKB-KW"/>
</dbReference>
<evidence type="ECO:0000256" key="7">
    <source>
        <dbReference type="PIRSR" id="PIRSR602401-1"/>
    </source>
</evidence>
<dbReference type="Pfam" id="PF00067">
    <property type="entry name" value="p450"/>
    <property type="match status" value="1"/>
</dbReference>
<keyword evidence="3 7" id="KW-0479">Metal-binding</keyword>
<evidence type="ECO:0000313" key="8">
    <source>
        <dbReference type="EMBL" id="RVX74325.1"/>
    </source>
</evidence>
<evidence type="ECO:0000256" key="5">
    <source>
        <dbReference type="ARBA" id="ARBA00023004"/>
    </source>
</evidence>
<evidence type="ECO:0000256" key="6">
    <source>
        <dbReference type="ARBA" id="ARBA00023033"/>
    </source>
</evidence>
<evidence type="ECO:0000313" key="9">
    <source>
        <dbReference type="Proteomes" id="UP000288859"/>
    </source>
</evidence>
<dbReference type="AlphaFoldDB" id="A0A438NF47"/>
<dbReference type="EMBL" id="NAJM01000004">
    <property type="protein sequence ID" value="RVX74325.1"/>
    <property type="molecule type" value="Genomic_DNA"/>
</dbReference>
<evidence type="ECO:0000256" key="4">
    <source>
        <dbReference type="ARBA" id="ARBA00023002"/>
    </source>
</evidence>
<dbReference type="PANTHER" id="PTHR24305:SF187">
    <property type="entry name" value="P450, PUTATIVE (EUROFUNG)-RELATED"/>
    <property type="match status" value="1"/>
</dbReference>
<gene>
    <name evidence="8" type="ORF">B0A52_01450</name>
</gene>
<proteinExistence type="inferred from homology"/>
<dbReference type="GO" id="GO:0005506">
    <property type="term" value="F:iron ion binding"/>
    <property type="evidence" value="ECO:0007669"/>
    <property type="project" value="InterPro"/>
</dbReference>
<sequence>MSTKSHLVAGGLGFVSHLILASREIDRHAHIPILFGLSVVSSLALLQSLGGDAISVGWTWKDIVQSITCYLLALFSSITIYRGFCHRLRKFPGPFAARLTKWYGFWLASGTLQYHLETEKLHKMYGDYVRTGPRELSIIDVDAVASIHAASKSEHNQRRRKWDRGFNAKALRDYEPRVNRHSKLLNQQLRARQGKTLRISDWVNFYSFDVMGDVGFSRSFDMVENGKEDNIIKSLHKSMHLLGYLTHLPWLITLLMRLPGGASDLTTFMTWCNSVLKDRKKITPDEPDIVSWLMNENDQGIPQDLNADARLLIVAGSDTTAATLTWIFYELATHPQQLKKLQAVIDLIPENDGMIDCRSVANVAELDGVINEALRLHPAVPSGVQRETPKEGLIVGDIYIPGNILVWTPPHTLQRDERYFVDPLSFVPERWTTKPEMILDKRAFIPFGIGSYSCVGQKLSLLEMRTVVANIVRYFDIALAPGENGESLMRDTKDTFTLTMGKLDVVLGVRN</sequence>
<keyword evidence="6" id="KW-0503">Monooxygenase</keyword>
<dbReference type="InterPro" id="IPR002401">
    <property type="entry name" value="Cyt_P450_E_grp-I"/>
</dbReference>
<feature type="binding site" description="axial binding residue" evidence="7">
    <location>
        <position position="454"/>
    </location>
    <ligand>
        <name>heme</name>
        <dbReference type="ChEBI" id="CHEBI:30413"/>
    </ligand>
    <ligandPart>
        <name>Fe</name>
        <dbReference type="ChEBI" id="CHEBI:18248"/>
    </ligandPart>
</feature>
<dbReference type="InterPro" id="IPR036396">
    <property type="entry name" value="Cyt_P450_sf"/>
</dbReference>
<dbReference type="InterPro" id="IPR050121">
    <property type="entry name" value="Cytochrome_P450_monoxygenase"/>
</dbReference>
<evidence type="ECO:0000256" key="3">
    <source>
        <dbReference type="ARBA" id="ARBA00022723"/>
    </source>
</evidence>
<comment type="caution">
    <text evidence="8">The sequence shown here is derived from an EMBL/GenBank/DDBJ whole genome shotgun (WGS) entry which is preliminary data.</text>
</comment>
<dbReference type="PANTHER" id="PTHR24305">
    <property type="entry name" value="CYTOCHROME P450"/>
    <property type="match status" value="1"/>
</dbReference>